<name>A0A0G4LVN6_VERLO</name>
<dbReference type="AlphaFoldDB" id="A0A0G4LVN6"/>
<accession>A0A0G4LVN6</accession>
<dbReference type="Proteomes" id="UP000045706">
    <property type="component" value="Unassembled WGS sequence"/>
</dbReference>
<keyword evidence="4" id="KW-1185">Reference proteome</keyword>
<evidence type="ECO:0000256" key="1">
    <source>
        <dbReference type="SAM" id="MobiDB-lite"/>
    </source>
</evidence>
<evidence type="ECO:0000313" key="4">
    <source>
        <dbReference type="Proteomes" id="UP000044602"/>
    </source>
</evidence>
<dbReference type="EMBL" id="CVQI01033440">
    <property type="protein sequence ID" value="CRK43596.1"/>
    <property type="molecule type" value="Genomic_DNA"/>
</dbReference>
<dbReference type="Proteomes" id="UP000044602">
    <property type="component" value="Unassembled WGS sequence"/>
</dbReference>
<feature type="compositionally biased region" description="Basic residues" evidence="1">
    <location>
        <begin position="1"/>
        <end position="13"/>
    </location>
</feature>
<gene>
    <name evidence="2" type="ORF">BN1708_004095</name>
    <name evidence="3" type="ORF">BN1723_016221</name>
</gene>
<feature type="region of interest" description="Disordered" evidence="1">
    <location>
        <begin position="1"/>
        <end position="20"/>
    </location>
</feature>
<reference evidence="4 5" key="1">
    <citation type="submission" date="2015-05" db="EMBL/GenBank/DDBJ databases">
        <authorList>
            <person name="Fogelqvist Johan"/>
        </authorList>
    </citation>
    <scope>NUCLEOTIDE SEQUENCE [LARGE SCALE GENOMIC DNA]</scope>
    <source>
        <strain evidence="2">VL1</strain>
        <strain evidence="3">VL2</strain>
    </source>
</reference>
<protein>
    <submittedName>
        <fullName evidence="2">Uncharacterized protein</fullName>
    </submittedName>
</protein>
<sequence>MAVRLAHHGRQKARSSLTTTGREYIEHRQCPPLLQDIISVNREHGSTCISEKPAKPDLPPPCATSEADRAQYLAPTCESTRETSAVSNSEVGGPLPTGSKERTMPQRPRSSAMPAAVLSTPNGALPPWGLSPPVAMIVVVHHTGMTFCASLYDNDIGHDRKLTLPKTAAGCAQLMKKTIFGSESEPLPPRTRSNMRFGTFSSWVECLSCYFTPVYCDRTMLTRKQTSIDESLRQDVAESKIGTFWPKTQIVGHTVDIVTGEIHEVVP</sequence>
<evidence type="ECO:0000313" key="3">
    <source>
        <dbReference type="EMBL" id="CRK43596.1"/>
    </source>
</evidence>
<feature type="region of interest" description="Disordered" evidence="1">
    <location>
        <begin position="78"/>
        <end position="107"/>
    </location>
</feature>
<organism evidence="2 4">
    <name type="scientific">Verticillium longisporum</name>
    <name type="common">Verticillium dahliae var. longisporum</name>
    <dbReference type="NCBI Taxonomy" id="100787"/>
    <lineage>
        <taxon>Eukaryota</taxon>
        <taxon>Fungi</taxon>
        <taxon>Dikarya</taxon>
        <taxon>Ascomycota</taxon>
        <taxon>Pezizomycotina</taxon>
        <taxon>Sordariomycetes</taxon>
        <taxon>Hypocreomycetidae</taxon>
        <taxon>Glomerellales</taxon>
        <taxon>Plectosphaerellaceae</taxon>
        <taxon>Verticillium</taxon>
    </lineage>
</organism>
<evidence type="ECO:0000313" key="5">
    <source>
        <dbReference type="Proteomes" id="UP000045706"/>
    </source>
</evidence>
<proteinExistence type="predicted"/>
<evidence type="ECO:0000313" key="2">
    <source>
        <dbReference type="EMBL" id="CRK26039.1"/>
    </source>
</evidence>
<dbReference type="STRING" id="100787.A0A0G4LVN6"/>
<dbReference type="EMBL" id="CVQH01020001">
    <property type="protein sequence ID" value="CRK26039.1"/>
    <property type="molecule type" value="Genomic_DNA"/>
</dbReference>